<dbReference type="PROSITE" id="PS51787">
    <property type="entry name" value="LON_N"/>
    <property type="match status" value="1"/>
</dbReference>
<dbReference type="PANTHER" id="PTHR46732:SF8">
    <property type="entry name" value="ATP-DEPENDENT PROTEASE LA (LON) DOMAIN PROTEIN"/>
    <property type="match status" value="1"/>
</dbReference>
<comment type="caution">
    <text evidence="2">The sequence shown here is derived from an EMBL/GenBank/DDBJ whole genome shotgun (WGS) entry which is preliminary data.</text>
</comment>
<dbReference type="Pfam" id="PF02190">
    <property type="entry name" value="LON_substr_bdg"/>
    <property type="match status" value="1"/>
</dbReference>
<name>A0A932HW58_UNCTE</name>
<evidence type="ECO:0000259" key="1">
    <source>
        <dbReference type="PROSITE" id="PS51787"/>
    </source>
</evidence>
<dbReference type="Gene3D" id="1.20.58.1480">
    <property type="match status" value="1"/>
</dbReference>
<sequence>MKDPRLPLFPLQAVLLPEEPLPLHIFEERYKLMIGECMEGNRPFGVVLAEADGIRKIGCTARVARLLEKFPDGRMNILTCGEMRFEILRLFENRPYFTGEVQPLKDLPEEAPPLELARRVWEGLEEKERQTLPAGELLADPARLSFLAAAIVRLPLPLKQAMLESLSCRERLERLAGFLAERGEKEQLVALRRQVSSRNGKP</sequence>
<dbReference type="AlphaFoldDB" id="A0A932HW58"/>
<evidence type="ECO:0000313" key="3">
    <source>
        <dbReference type="Proteomes" id="UP000782312"/>
    </source>
</evidence>
<gene>
    <name evidence="2" type="ORF">HYZ11_00740</name>
</gene>
<accession>A0A932HW58</accession>
<reference evidence="2" key="1">
    <citation type="submission" date="2020-07" db="EMBL/GenBank/DDBJ databases">
        <title>Huge and variable diversity of episymbiotic CPR bacteria and DPANN archaea in groundwater ecosystems.</title>
        <authorList>
            <person name="He C.Y."/>
            <person name="Keren R."/>
            <person name="Whittaker M."/>
            <person name="Farag I.F."/>
            <person name="Doudna J."/>
            <person name="Cate J.H.D."/>
            <person name="Banfield J.F."/>
        </authorList>
    </citation>
    <scope>NUCLEOTIDE SEQUENCE</scope>
    <source>
        <strain evidence="2">NC_groundwater_763_Ag_S-0.2um_68_21</strain>
    </source>
</reference>
<dbReference type="Proteomes" id="UP000782312">
    <property type="component" value="Unassembled WGS sequence"/>
</dbReference>
<dbReference type="InterPro" id="IPR015947">
    <property type="entry name" value="PUA-like_sf"/>
</dbReference>
<dbReference type="Gene3D" id="2.30.130.40">
    <property type="entry name" value="LON domain-like"/>
    <property type="match status" value="1"/>
</dbReference>
<dbReference type="EMBL" id="JACPUR010000001">
    <property type="protein sequence ID" value="MBI3126113.1"/>
    <property type="molecule type" value="Genomic_DNA"/>
</dbReference>
<protein>
    <submittedName>
        <fullName evidence="2">LON peptidase substrate-binding domain-containing protein</fullName>
    </submittedName>
</protein>
<dbReference type="SMART" id="SM00464">
    <property type="entry name" value="LON"/>
    <property type="match status" value="1"/>
</dbReference>
<dbReference type="PANTHER" id="PTHR46732">
    <property type="entry name" value="ATP-DEPENDENT PROTEASE LA (LON) DOMAIN PROTEIN"/>
    <property type="match status" value="1"/>
</dbReference>
<dbReference type="SUPFAM" id="SSF88697">
    <property type="entry name" value="PUA domain-like"/>
    <property type="match status" value="1"/>
</dbReference>
<feature type="domain" description="Lon N-terminal" evidence="1">
    <location>
        <begin position="3"/>
        <end position="183"/>
    </location>
</feature>
<evidence type="ECO:0000313" key="2">
    <source>
        <dbReference type="EMBL" id="MBI3126113.1"/>
    </source>
</evidence>
<organism evidence="2 3">
    <name type="scientific">Tectimicrobiota bacterium</name>
    <dbReference type="NCBI Taxonomy" id="2528274"/>
    <lineage>
        <taxon>Bacteria</taxon>
        <taxon>Pseudomonadati</taxon>
        <taxon>Nitrospinota/Tectimicrobiota group</taxon>
        <taxon>Candidatus Tectimicrobiota</taxon>
    </lineage>
</organism>
<proteinExistence type="predicted"/>
<dbReference type="InterPro" id="IPR003111">
    <property type="entry name" value="Lon_prtase_N"/>
</dbReference>
<dbReference type="InterPro" id="IPR046336">
    <property type="entry name" value="Lon_prtase_N_sf"/>
</dbReference>